<gene>
    <name evidence="2" type="ORF">IAC75_04890</name>
</gene>
<reference evidence="2" key="1">
    <citation type="submission" date="2020-10" db="EMBL/GenBank/DDBJ databases">
        <authorList>
            <person name="Gilroy R."/>
        </authorList>
    </citation>
    <scope>NUCLEOTIDE SEQUENCE</scope>
    <source>
        <strain evidence="2">10669</strain>
    </source>
</reference>
<protein>
    <recommendedName>
        <fullName evidence="4">Porin</fullName>
    </recommendedName>
</protein>
<feature type="signal peptide" evidence="1">
    <location>
        <begin position="1"/>
        <end position="19"/>
    </location>
</feature>
<keyword evidence="1" id="KW-0732">Signal</keyword>
<organism evidence="2 3">
    <name type="scientific">Candidatus Spyradosoma merdigallinarum</name>
    <dbReference type="NCBI Taxonomy" id="2840950"/>
    <lineage>
        <taxon>Bacteria</taxon>
        <taxon>Pseudomonadati</taxon>
        <taxon>Verrucomicrobiota</taxon>
        <taxon>Opitutia</taxon>
        <taxon>Opitutia incertae sedis</taxon>
        <taxon>Candidatus Spyradosoma</taxon>
    </lineage>
</organism>
<feature type="chain" id="PRO_5039432552" description="Porin" evidence="1">
    <location>
        <begin position="20"/>
        <end position="276"/>
    </location>
</feature>
<evidence type="ECO:0000256" key="1">
    <source>
        <dbReference type="SAM" id="SignalP"/>
    </source>
</evidence>
<proteinExistence type="predicted"/>
<sequence>MKKIITALAVAAFGVSAFAQEASVPAPERNFVVGAKFDFESRYVTQGKRRVNENTQTTISFKYFVPQTSDIGITPYADFLWMSPTDNQRNGHDLSNEGSLTLGSEIAVGDVATIDFGYKYTGWNDRASAAAMNRAYINRSNEIFVGVNKTLSLIDGNEYGDIDALAYVRYNFNTEELSYELGLEKTFSWEEVGLRLAAVYGYVDANDANGDQGGGNIHNDYGYIAVSADLSYQINSGTDVGVGVRYAYNNDGDDSAFTSDNNDDNLWWGAWIRFRY</sequence>
<dbReference type="EMBL" id="DVOG01000129">
    <property type="protein sequence ID" value="HIV04469.1"/>
    <property type="molecule type" value="Genomic_DNA"/>
</dbReference>
<reference evidence="2" key="2">
    <citation type="journal article" date="2021" name="PeerJ">
        <title>Extensive microbial diversity within the chicken gut microbiome revealed by metagenomics and culture.</title>
        <authorList>
            <person name="Gilroy R."/>
            <person name="Ravi A."/>
            <person name="Getino M."/>
            <person name="Pursley I."/>
            <person name="Horton D.L."/>
            <person name="Alikhan N.F."/>
            <person name="Baker D."/>
            <person name="Gharbi K."/>
            <person name="Hall N."/>
            <person name="Watson M."/>
            <person name="Adriaenssens E.M."/>
            <person name="Foster-Nyarko E."/>
            <person name="Jarju S."/>
            <person name="Secka A."/>
            <person name="Antonio M."/>
            <person name="Oren A."/>
            <person name="Chaudhuri R.R."/>
            <person name="La Ragione R."/>
            <person name="Hildebrand F."/>
            <person name="Pallen M.J."/>
        </authorList>
    </citation>
    <scope>NUCLEOTIDE SEQUENCE</scope>
    <source>
        <strain evidence="2">10669</strain>
    </source>
</reference>
<evidence type="ECO:0008006" key="4">
    <source>
        <dbReference type="Google" id="ProtNLM"/>
    </source>
</evidence>
<accession>A0A9D1NJU8</accession>
<evidence type="ECO:0000313" key="2">
    <source>
        <dbReference type="EMBL" id="HIV04469.1"/>
    </source>
</evidence>
<name>A0A9D1NJU8_9BACT</name>
<evidence type="ECO:0000313" key="3">
    <source>
        <dbReference type="Proteomes" id="UP000886812"/>
    </source>
</evidence>
<dbReference type="Proteomes" id="UP000886812">
    <property type="component" value="Unassembled WGS sequence"/>
</dbReference>
<dbReference type="AlphaFoldDB" id="A0A9D1NJU8"/>
<comment type="caution">
    <text evidence="2">The sequence shown here is derived from an EMBL/GenBank/DDBJ whole genome shotgun (WGS) entry which is preliminary data.</text>
</comment>